<gene>
    <name evidence="2" type="ORF">AVDCRST_MAG35-875</name>
</gene>
<feature type="compositionally biased region" description="Basic residues" evidence="1">
    <location>
        <begin position="96"/>
        <end position="123"/>
    </location>
</feature>
<feature type="non-terminal residue" evidence="2">
    <location>
        <position position="1"/>
    </location>
</feature>
<proteinExistence type="predicted"/>
<protein>
    <submittedName>
        <fullName evidence="2">Uncharacterized protein</fullName>
    </submittedName>
</protein>
<feature type="non-terminal residue" evidence="2">
    <location>
        <position position="123"/>
    </location>
</feature>
<evidence type="ECO:0000256" key="1">
    <source>
        <dbReference type="SAM" id="MobiDB-lite"/>
    </source>
</evidence>
<name>A0A6J4P5A3_9ACTN</name>
<feature type="region of interest" description="Disordered" evidence="1">
    <location>
        <begin position="1"/>
        <end position="123"/>
    </location>
</feature>
<feature type="compositionally biased region" description="Basic residues" evidence="1">
    <location>
        <begin position="36"/>
        <end position="87"/>
    </location>
</feature>
<reference evidence="2" key="1">
    <citation type="submission" date="2020-02" db="EMBL/GenBank/DDBJ databases">
        <authorList>
            <person name="Meier V. D."/>
        </authorList>
    </citation>
    <scope>NUCLEOTIDE SEQUENCE</scope>
    <source>
        <strain evidence="2">AVDCRST_MAG35</strain>
    </source>
</reference>
<dbReference type="EMBL" id="CADCUY010000178">
    <property type="protein sequence ID" value="CAA9400504.1"/>
    <property type="molecule type" value="Genomic_DNA"/>
</dbReference>
<feature type="compositionally biased region" description="Basic and acidic residues" evidence="1">
    <location>
        <begin position="16"/>
        <end position="26"/>
    </location>
</feature>
<accession>A0A6J4P5A3</accession>
<evidence type="ECO:0000313" key="2">
    <source>
        <dbReference type="EMBL" id="CAA9400504.1"/>
    </source>
</evidence>
<feature type="compositionally biased region" description="Basic residues" evidence="1">
    <location>
        <begin position="1"/>
        <end position="11"/>
    </location>
</feature>
<dbReference type="AlphaFoldDB" id="A0A6J4P5A3"/>
<organism evidence="2">
    <name type="scientific">uncultured Quadrisphaera sp</name>
    <dbReference type="NCBI Taxonomy" id="904978"/>
    <lineage>
        <taxon>Bacteria</taxon>
        <taxon>Bacillati</taxon>
        <taxon>Actinomycetota</taxon>
        <taxon>Actinomycetes</taxon>
        <taxon>Kineosporiales</taxon>
        <taxon>Kineosporiaceae</taxon>
        <taxon>Quadrisphaera</taxon>
        <taxon>environmental samples</taxon>
    </lineage>
</organism>
<sequence length="123" mass="14503">DRDRTRLHRPPGARPHPVEHLLRDPPRAAPRAGQPARRRGLRHRARRVRRPRAAAGRRPRRRDPRARARRRAVAAHRRRPGPARPARRGGGPDHRRPVRQPVRPHLHLQRPRRLRRHPPRPGL</sequence>